<feature type="binding site" evidence="9">
    <location>
        <position position="220"/>
    </location>
    <ligand>
        <name>1-deoxy-D-xylulose 5-phosphate</name>
        <dbReference type="ChEBI" id="CHEBI:57792"/>
    </ligand>
</feature>
<evidence type="ECO:0000259" key="10">
    <source>
        <dbReference type="Pfam" id="PF02670"/>
    </source>
</evidence>
<dbReference type="HAMAP" id="MF_00183">
    <property type="entry name" value="DXP_reductoisom"/>
    <property type="match status" value="1"/>
</dbReference>
<keyword evidence="4 9" id="KW-0521">NADP</keyword>
<evidence type="ECO:0000256" key="9">
    <source>
        <dbReference type="HAMAP-Rule" id="MF_00183"/>
    </source>
</evidence>
<dbReference type="Gene3D" id="1.10.1740.10">
    <property type="match status" value="1"/>
</dbReference>
<dbReference type="InterPro" id="IPR013512">
    <property type="entry name" value="DXP_reductoisomerase_N"/>
</dbReference>
<evidence type="ECO:0000256" key="6">
    <source>
        <dbReference type="ARBA" id="ARBA00023211"/>
    </source>
</evidence>
<dbReference type="NCBIfam" id="TIGR00243">
    <property type="entry name" value="Dxr"/>
    <property type="match status" value="1"/>
</dbReference>
<proteinExistence type="inferred from homology"/>
<feature type="binding site" evidence="9">
    <location>
        <position position="126"/>
    </location>
    <ligand>
        <name>1-deoxy-D-xylulose 5-phosphate</name>
        <dbReference type="ChEBI" id="CHEBI:57792"/>
    </ligand>
</feature>
<feature type="binding site" evidence="9">
    <location>
        <position position="150"/>
    </location>
    <ligand>
        <name>1-deoxy-D-xylulose 5-phosphate</name>
        <dbReference type="ChEBI" id="CHEBI:57792"/>
    </ligand>
</feature>
<comment type="function">
    <text evidence="9">Catalyzes the NADPH-dependent rearrangement and reduction of 1-deoxy-D-xylulose-5-phosphate (DXP) to 2-C-methyl-D-erythritol 4-phosphate (MEP).</text>
</comment>
<organism evidence="13 14">
    <name type="scientific">Collinsella ureilytica</name>
    <dbReference type="NCBI Taxonomy" id="2869515"/>
    <lineage>
        <taxon>Bacteria</taxon>
        <taxon>Bacillati</taxon>
        <taxon>Actinomycetota</taxon>
        <taxon>Coriobacteriia</taxon>
        <taxon>Coriobacteriales</taxon>
        <taxon>Coriobacteriaceae</taxon>
        <taxon>Collinsella</taxon>
    </lineage>
</organism>
<comment type="cofactor">
    <cofactor evidence="9">
        <name>Mg(2+)</name>
        <dbReference type="ChEBI" id="CHEBI:18420"/>
    </cofactor>
    <cofactor evidence="9">
        <name>Mn(2+)</name>
        <dbReference type="ChEBI" id="CHEBI:29035"/>
    </cofactor>
</comment>
<dbReference type="SUPFAM" id="SSF55347">
    <property type="entry name" value="Glyceraldehyde-3-phosphate dehydrogenase-like, C-terminal domain"/>
    <property type="match status" value="1"/>
</dbReference>
<keyword evidence="9" id="KW-0460">Magnesium</keyword>
<dbReference type="Pfam" id="PF08436">
    <property type="entry name" value="DXP_redisom_C"/>
    <property type="match status" value="1"/>
</dbReference>
<feature type="binding site" evidence="9">
    <location>
        <position position="127"/>
    </location>
    <ligand>
        <name>NADPH</name>
        <dbReference type="ChEBI" id="CHEBI:57783"/>
    </ligand>
</feature>
<accession>A0ABS7MKY3</accession>
<dbReference type="SUPFAM" id="SSF51735">
    <property type="entry name" value="NAD(P)-binding Rossmann-fold domains"/>
    <property type="match status" value="1"/>
</dbReference>
<gene>
    <name evidence="9 13" type="primary">dxr</name>
    <name evidence="13" type="ORF">K6V98_06710</name>
</gene>
<dbReference type="InterPro" id="IPR003821">
    <property type="entry name" value="DXP_reductoisomerase"/>
</dbReference>
<feature type="binding site" evidence="9">
    <location>
        <position position="198"/>
    </location>
    <ligand>
        <name>1-deoxy-D-xylulose 5-phosphate</name>
        <dbReference type="ChEBI" id="CHEBI:57792"/>
    </ligand>
</feature>
<comment type="caution">
    <text evidence="13">The sequence shown here is derived from an EMBL/GenBank/DDBJ whole genome shotgun (WGS) entry which is preliminary data.</text>
</comment>
<comment type="catalytic activity">
    <reaction evidence="8">
        <text>2-C-methyl-D-erythritol 4-phosphate + NADP(+) = 1-deoxy-D-xylulose 5-phosphate + NADPH + H(+)</text>
        <dbReference type="Rhea" id="RHEA:13717"/>
        <dbReference type="ChEBI" id="CHEBI:15378"/>
        <dbReference type="ChEBI" id="CHEBI:57783"/>
        <dbReference type="ChEBI" id="CHEBI:57792"/>
        <dbReference type="ChEBI" id="CHEBI:58262"/>
        <dbReference type="ChEBI" id="CHEBI:58349"/>
        <dbReference type="EC" id="1.1.1.267"/>
    </reaction>
    <physiologicalReaction direction="right-to-left" evidence="8">
        <dbReference type="Rhea" id="RHEA:13719"/>
    </physiologicalReaction>
</comment>
<evidence type="ECO:0000259" key="11">
    <source>
        <dbReference type="Pfam" id="PF08436"/>
    </source>
</evidence>
<dbReference type="Gene3D" id="3.40.50.720">
    <property type="entry name" value="NAD(P)-binding Rossmann-like Domain"/>
    <property type="match status" value="1"/>
</dbReference>
<feature type="domain" description="DXP reductoisomerase C-terminal" evidence="12">
    <location>
        <begin position="260"/>
        <end position="376"/>
    </location>
</feature>
<dbReference type="Proteomes" id="UP000700908">
    <property type="component" value="Unassembled WGS sequence"/>
</dbReference>
<feature type="binding site" evidence="9">
    <location>
        <position position="14"/>
    </location>
    <ligand>
        <name>NADPH</name>
        <dbReference type="ChEBI" id="CHEBI:57783"/>
    </ligand>
</feature>
<dbReference type="PIRSF" id="PIRSF006205">
    <property type="entry name" value="Dxp_reductismrs"/>
    <property type="match status" value="1"/>
</dbReference>
<dbReference type="PANTHER" id="PTHR30525">
    <property type="entry name" value="1-DEOXY-D-XYLULOSE 5-PHOSPHATE REDUCTOISOMERASE"/>
    <property type="match status" value="1"/>
</dbReference>
<evidence type="ECO:0000259" key="12">
    <source>
        <dbReference type="Pfam" id="PF13288"/>
    </source>
</evidence>
<name>A0ABS7MKY3_9ACTN</name>
<dbReference type="InterPro" id="IPR013644">
    <property type="entry name" value="DXP_reductoisomerase_C"/>
</dbReference>
<evidence type="ECO:0000256" key="4">
    <source>
        <dbReference type="ARBA" id="ARBA00022857"/>
    </source>
</evidence>
<protein>
    <recommendedName>
        <fullName evidence="9">1-deoxy-D-xylulose 5-phosphate reductoisomerase</fullName>
        <shortName evidence="9">DXP reductoisomerase</shortName>
        <ecNumber evidence="9">1.1.1.267</ecNumber>
    </recommendedName>
    <alternativeName>
        <fullName evidence="9">1-deoxyxylulose-5-phosphate reductoisomerase</fullName>
    </alternativeName>
    <alternativeName>
        <fullName evidence="9">2-C-methyl-D-erythritol 4-phosphate synthase</fullName>
    </alternativeName>
</protein>
<feature type="binding site" evidence="9">
    <location>
        <position position="125"/>
    </location>
    <ligand>
        <name>NADPH</name>
        <dbReference type="ChEBI" id="CHEBI:57783"/>
    </ligand>
</feature>
<comment type="similarity">
    <text evidence="2 9">Belongs to the DXR family.</text>
</comment>
<evidence type="ECO:0000313" key="13">
    <source>
        <dbReference type="EMBL" id="MBY4798033.1"/>
    </source>
</evidence>
<feature type="binding site" evidence="9">
    <location>
        <position position="216"/>
    </location>
    <ligand>
        <name>1-deoxy-D-xylulose 5-phosphate</name>
        <dbReference type="ChEBI" id="CHEBI:57792"/>
    </ligand>
</feature>
<feature type="binding site" evidence="9">
    <location>
        <position position="16"/>
    </location>
    <ligand>
        <name>NADPH</name>
        <dbReference type="ChEBI" id="CHEBI:57783"/>
    </ligand>
</feature>
<dbReference type="InterPro" id="IPR036169">
    <property type="entry name" value="DXPR_C_sf"/>
</dbReference>
<feature type="binding site" evidence="9">
    <location>
        <position position="151"/>
    </location>
    <ligand>
        <name>Mn(2+)</name>
        <dbReference type="ChEBI" id="CHEBI:29035"/>
    </ligand>
</feature>
<dbReference type="SUPFAM" id="SSF69055">
    <property type="entry name" value="1-deoxy-D-xylulose-5-phosphate reductoisomerase, C-terminal domain"/>
    <property type="match status" value="1"/>
</dbReference>
<feature type="domain" description="1-deoxy-D-xylulose 5-phosphate reductoisomerase C-terminal" evidence="11">
    <location>
        <begin position="145"/>
        <end position="228"/>
    </location>
</feature>
<feature type="binding site" evidence="9">
    <location>
        <position position="220"/>
    </location>
    <ligand>
        <name>Mn(2+)</name>
        <dbReference type="ChEBI" id="CHEBI:29035"/>
    </ligand>
</feature>
<dbReference type="Pfam" id="PF02670">
    <property type="entry name" value="DXP_reductoisom"/>
    <property type="match status" value="1"/>
</dbReference>
<keyword evidence="14" id="KW-1185">Reference proteome</keyword>
<keyword evidence="7 9" id="KW-0414">Isoprene biosynthesis</keyword>
<comment type="caution">
    <text evidence="9">Lacks conserved residue(s) required for the propagation of feature annotation.</text>
</comment>
<evidence type="ECO:0000313" key="14">
    <source>
        <dbReference type="Proteomes" id="UP000700908"/>
    </source>
</evidence>
<feature type="binding site" evidence="9">
    <location>
        <position position="13"/>
    </location>
    <ligand>
        <name>NADPH</name>
        <dbReference type="ChEBI" id="CHEBI:57783"/>
    </ligand>
</feature>
<feature type="domain" description="1-deoxy-D-xylulose 5-phosphate reductoisomerase N-terminal" evidence="10">
    <location>
        <begin position="7"/>
        <end position="133"/>
    </location>
</feature>
<sequence length="387" mass="41798">MSAQKHVAVLGATGSVGSQVLDVCRQHADRLCVSVLTAHTQVGSLAAMAHEFGTTRIVLTDPNARHDPALADFSPSCSLSFGMDAAIDACLDDEIDIVVISVVGAAGLDACYRLASAGKTIALANKESLVVGGDLIMPLVGSDQLLPVDSEHAAIFQCYLGERQRDTYRIWLTCSGGPFYGRSRSELGDVSVSDALAHPTWKMGSKITIDSATLMNKGLERIEAKHLFGVDLDIIQVLIHPQSKIHSMVEYCDGSVIAHLGASDMRIPAQYALSYPERWTSPAPRIDFRELADLSFGAPDMETFRCLALAEQAGRLGGTMPCVLNAANEIAVDAFLHEQLSFTGIDEVVGACMEVHEVEVVESIEQLHDVDTWTREQARKIIARRAH</sequence>
<feature type="binding site" evidence="9">
    <location>
        <position position="175"/>
    </location>
    <ligand>
        <name>1-deoxy-D-xylulose 5-phosphate</name>
        <dbReference type="ChEBI" id="CHEBI:57792"/>
    </ligand>
</feature>
<keyword evidence="5 9" id="KW-0560">Oxidoreductase</keyword>
<comment type="pathway">
    <text evidence="1 9">Isoprenoid biosynthesis; isopentenyl diphosphate biosynthesis via DXP pathway; isopentenyl diphosphate from 1-deoxy-D-xylulose 5-phosphate: step 1/6.</text>
</comment>
<feature type="binding site" evidence="9">
    <location>
        <position position="15"/>
    </location>
    <ligand>
        <name>NADPH</name>
        <dbReference type="ChEBI" id="CHEBI:57783"/>
    </ligand>
</feature>
<keyword evidence="6 9" id="KW-0464">Manganese</keyword>
<dbReference type="Pfam" id="PF13288">
    <property type="entry name" value="DXPR_C"/>
    <property type="match status" value="1"/>
</dbReference>
<dbReference type="PANTHER" id="PTHR30525:SF0">
    <property type="entry name" value="1-DEOXY-D-XYLULOSE 5-PHOSPHATE REDUCTOISOMERASE, CHLOROPLASTIC"/>
    <property type="match status" value="1"/>
</dbReference>
<evidence type="ECO:0000256" key="8">
    <source>
        <dbReference type="ARBA" id="ARBA00048543"/>
    </source>
</evidence>
<dbReference type="EC" id="1.1.1.267" evidence="9"/>
<feature type="binding site" evidence="9">
    <location>
        <position position="211"/>
    </location>
    <ligand>
        <name>1-deoxy-D-xylulose 5-phosphate</name>
        <dbReference type="ChEBI" id="CHEBI:57792"/>
    </ligand>
</feature>
<evidence type="ECO:0000256" key="2">
    <source>
        <dbReference type="ARBA" id="ARBA00006825"/>
    </source>
</evidence>
<feature type="binding site" evidence="9">
    <location>
        <position position="151"/>
    </location>
    <ligand>
        <name>1-deoxy-D-xylulose 5-phosphate</name>
        <dbReference type="ChEBI" id="CHEBI:57792"/>
    </ligand>
</feature>
<keyword evidence="3 9" id="KW-0479">Metal-binding</keyword>
<dbReference type="RefSeq" id="WP_222199743.1">
    <property type="nucleotide sequence ID" value="NZ_JAIMFO010000007.1"/>
</dbReference>
<feature type="binding site" evidence="9">
    <location>
        <position position="204"/>
    </location>
    <ligand>
        <name>NADPH</name>
        <dbReference type="ChEBI" id="CHEBI:57783"/>
    </ligand>
</feature>
<dbReference type="GO" id="GO:0030604">
    <property type="term" value="F:1-deoxy-D-xylulose-5-phosphate reductoisomerase activity"/>
    <property type="evidence" value="ECO:0007669"/>
    <property type="project" value="UniProtKB-EC"/>
</dbReference>
<feature type="binding site" evidence="9">
    <location>
        <position position="217"/>
    </location>
    <ligand>
        <name>1-deoxy-D-xylulose 5-phosphate</name>
        <dbReference type="ChEBI" id="CHEBI:57792"/>
    </ligand>
</feature>
<evidence type="ECO:0000256" key="5">
    <source>
        <dbReference type="ARBA" id="ARBA00023002"/>
    </source>
</evidence>
<evidence type="ECO:0000256" key="3">
    <source>
        <dbReference type="ARBA" id="ARBA00022723"/>
    </source>
</evidence>
<evidence type="ECO:0000256" key="1">
    <source>
        <dbReference type="ARBA" id="ARBA00005094"/>
    </source>
</evidence>
<feature type="binding site" evidence="9">
    <location>
        <position position="149"/>
    </location>
    <ligand>
        <name>Mn(2+)</name>
        <dbReference type="ChEBI" id="CHEBI:29035"/>
    </ligand>
</feature>
<evidence type="ECO:0000256" key="7">
    <source>
        <dbReference type="ARBA" id="ARBA00023229"/>
    </source>
</evidence>
<dbReference type="InterPro" id="IPR036291">
    <property type="entry name" value="NAD(P)-bd_dom_sf"/>
</dbReference>
<dbReference type="InterPro" id="IPR026877">
    <property type="entry name" value="DXPR_C"/>
</dbReference>
<dbReference type="EMBL" id="JAIMFO010000007">
    <property type="protein sequence ID" value="MBY4798033.1"/>
    <property type="molecule type" value="Genomic_DNA"/>
</dbReference>
<reference evidence="13 14" key="1">
    <citation type="submission" date="2021-08" db="EMBL/GenBank/DDBJ databases">
        <title>Collinsella faecalis sp. nov. isolated from swine faeces.</title>
        <authorList>
            <person name="Oh B.S."/>
            <person name="Lee J.H."/>
        </authorList>
    </citation>
    <scope>NUCLEOTIDE SEQUENCE [LARGE SCALE GENOMIC DNA]</scope>
    <source>
        <strain evidence="13 14">AGMB00827</strain>
    </source>
</reference>